<protein>
    <submittedName>
        <fullName evidence="2">Ketosteroid isomerase-like protein</fullName>
    </submittedName>
</protein>
<accession>A0A318UH71</accession>
<comment type="caution">
    <text evidence="2">The sequence shown here is derived from an EMBL/GenBank/DDBJ whole genome shotgun (WGS) entry which is preliminary data.</text>
</comment>
<sequence length="153" mass="17179">MKIQIKKTAFIFSLLIAIVIKGYSQTSDTDAVKKVLNSYKSSIENLSVSGISELFVKNSEIVESGSVEGTIDTYLEHHLGPELKEFKSFKFNDYTVKVELDGNFAFGTEKYVYVITLRDGREIKKRGVATSVLEKTQQGWKIKSTHSSSRNAK</sequence>
<dbReference type="InterPro" id="IPR032710">
    <property type="entry name" value="NTF2-like_dom_sf"/>
</dbReference>
<name>A0A318UH71_9SPHI</name>
<evidence type="ECO:0000259" key="1">
    <source>
        <dbReference type="Pfam" id="PF13474"/>
    </source>
</evidence>
<dbReference type="Gene3D" id="3.10.450.50">
    <property type="match status" value="1"/>
</dbReference>
<organism evidence="2 3">
    <name type="scientific">Pedobacter nutrimenti</name>
    <dbReference type="NCBI Taxonomy" id="1241337"/>
    <lineage>
        <taxon>Bacteria</taxon>
        <taxon>Pseudomonadati</taxon>
        <taxon>Bacteroidota</taxon>
        <taxon>Sphingobacteriia</taxon>
        <taxon>Sphingobacteriales</taxon>
        <taxon>Sphingobacteriaceae</taxon>
        <taxon>Pedobacter</taxon>
    </lineage>
</organism>
<dbReference type="SUPFAM" id="SSF54427">
    <property type="entry name" value="NTF2-like"/>
    <property type="match status" value="1"/>
</dbReference>
<reference evidence="2 3" key="1">
    <citation type="submission" date="2018-06" db="EMBL/GenBank/DDBJ databases">
        <title>Genomic Encyclopedia of Archaeal and Bacterial Type Strains, Phase II (KMG-II): from individual species to whole genera.</title>
        <authorList>
            <person name="Goeker M."/>
        </authorList>
    </citation>
    <scope>NUCLEOTIDE SEQUENCE [LARGE SCALE GENOMIC DNA]</scope>
    <source>
        <strain evidence="2 3">DSM 27372</strain>
    </source>
</reference>
<gene>
    <name evidence="2" type="ORF">B0O44_103112</name>
</gene>
<dbReference type="InterPro" id="IPR037401">
    <property type="entry name" value="SnoaL-like"/>
</dbReference>
<keyword evidence="3" id="KW-1185">Reference proteome</keyword>
<dbReference type="OrthoDB" id="7204227at2"/>
<evidence type="ECO:0000313" key="3">
    <source>
        <dbReference type="Proteomes" id="UP000248198"/>
    </source>
</evidence>
<feature type="domain" description="SnoaL-like" evidence="1">
    <location>
        <begin position="32"/>
        <end position="148"/>
    </location>
</feature>
<dbReference type="RefSeq" id="WP_110829373.1">
    <property type="nucleotide sequence ID" value="NZ_QKLU01000003.1"/>
</dbReference>
<dbReference type="GO" id="GO:0016853">
    <property type="term" value="F:isomerase activity"/>
    <property type="evidence" value="ECO:0007669"/>
    <property type="project" value="UniProtKB-KW"/>
</dbReference>
<dbReference type="EMBL" id="QKLU01000003">
    <property type="protein sequence ID" value="PYF74667.1"/>
    <property type="molecule type" value="Genomic_DNA"/>
</dbReference>
<dbReference type="AlphaFoldDB" id="A0A318UH71"/>
<dbReference type="Pfam" id="PF13474">
    <property type="entry name" value="SnoaL_3"/>
    <property type="match status" value="1"/>
</dbReference>
<keyword evidence="2" id="KW-0413">Isomerase</keyword>
<proteinExistence type="predicted"/>
<dbReference type="Proteomes" id="UP000248198">
    <property type="component" value="Unassembled WGS sequence"/>
</dbReference>
<evidence type="ECO:0000313" key="2">
    <source>
        <dbReference type="EMBL" id="PYF74667.1"/>
    </source>
</evidence>